<evidence type="ECO:0008006" key="3">
    <source>
        <dbReference type="Google" id="ProtNLM"/>
    </source>
</evidence>
<name>A0ABS0SGP0_9HYPH</name>
<gene>
    <name evidence="1" type="ORF">IOD40_17570</name>
</gene>
<accession>A0ABS0SGP0</accession>
<dbReference type="EMBL" id="JADGMQ010000017">
    <property type="protein sequence ID" value="MBI1622470.1"/>
    <property type="molecule type" value="Genomic_DNA"/>
</dbReference>
<proteinExistence type="predicted"/>
<evidence type="ECO:0000313" key="2">
    <source>
        <dbReference type="Proteomes" id="UP000601789"/>
    </source>
</evidence>
<sequence>MKVVYAFAAAITAAFVYQQGFLNPTPGVDPVTVSSISADATASERFQVLAGGVNNGCVVTANGDGPRKDLTLTPACERQMPALGKVKWWVDRDDGSVAFLNASGTILAEFTAGDGAALESFAPRDPMLALFAL</sequence>
<dbReference type="Proteomes" id="UP000601789">
    <property type="component" value="Unassembled WGS sequence"/>
</dbReference>
<protein>
    <recommendedName>
        <fullName evidence="3">Alkaline proteinase inhibitor/ Outer membrane lipoprotein Omp19 domain-containing protein</fullName>
    </recommendedName>
</protein>
<comment type="caution">
    <text evidence="1">The sequence shown here is derived from an EMBL/GenBank/DDBJ whole genome shotgun (WGS) entry which is preliminary data.</text>
</comment>
<keyword evidence="2" id="KW-1185">Reference proteome</keyword>
<organism evidence="1 2">
    <name type="scientific">Aquamicrobium zhengzhouense</name>
    <dbReference type="NCBI Taxonomy" id="2781738"/>
    <lineage>
        <taxon>Bacteria</taxon>
        <taxon>Pseudomonadati</taxon>
        <taxon>Pseudomonadota</taxon>
        <taxon>Alphaproteobacteria</taxon>
        <taxon>Hyphomicrobiales</taxon>
        <taxon>Phyllobacteriaceae</taxon>
        <taxon>Aquamicrobium</taxon>
    </lineage>
</organism>
<dbReference type="RefSeq" id="WP_198478009.1">
    <property type="nucleotide sequence ID" value="NZ_JADGMQ010000017.1"/>
</dbReference>
<evidence type="ECO:0000313" key="1">
    <source>
        <dbReference type="EMBL" id="MBI1622470.1"/>
    </source>
</evidence>
<dbReference type="InterPro" id="IPR016085">
    <property type="entry name" value="Protease_inh_B-barrel_dom"/>
</dbReference>
<dbReference type="SUPFAM" id="SSF50882">
    <property type="entry name" value="beta-Barrel protease inhibitors"/>
    <property type="match status" value="1"/>
</dbReference>
<reference evidence="1 2" key="1">
    <citation type="submission" date="2020-10" db="EMBL/GenBank/DDBJ databases">
        <title>Aquamicrobium zhengzhouensis sp. nov., a exopolysaccharide producing bacterium isolated from farmland soil.</title>
        <authorList>
            <person name="Wang X."/>
        </authorList>
    </citation>
    <scope>NUCLEOTIDE SEQUENCE [LARGE SCALE GENOMIC DNA]</scope>
    <source>
        <strain evidence="2">cd-1</strain>
    </source>
</reference>